<accession>A0A9P5YKP4</accession>
<dbReference type="EMBL" id="MU155772">
    <property type="protein sequence ID" value="KAF9471049.1"/>
    <property type="molecule type" value="Genomic_DNA"/>
</dbReference>
<proteinExistence type="predicted"/>
<comment type="caution">
    <text evidence="2">The sequence shown here is derived from an EMBL/GenBank/DDBJ whole genome shotgun (WGS) entry which is preliminary data.</text>
</comment>
<dbReference type="AlphaFoldDB" id="A0A9P5YKP4"/>
<evidence type="ECO:0000256" key="1">
    <source>
        <dbReference type="SAM" id="MobiDB-lite"/>
    </source>
</evidence>
<evidence type="ECO:0000313" key="3">
    <source>
        <dbReference type="Proteomes" id="UP000807469"/>
    </source>
</evidence>
<reference evidence="2" key="1">
    <citation type="submission" date="2020-11" db="EMBL/GenBank/DDBJ databases">
        <authorList>
            <consortium name="DOE Joint Genome Institute"/>
            <person name="Ahrendt S."/>
            <person name="Riley R."/>
            <person name="Andreopoulos W."/>
            <person name="Labutti K."/>
            <person name="Pangilinan J."/>
            <person name="Ruiz-Duenas F.J."/>
            <person name="Barrasa J.M."/>
            <person name="Sanchez-Garcia M."/>
            <person name="Camarero S."/>
            <person name="Miyauchi S."/>
            <person name="Serrano A."/>
            <person name="Linde D."/>
            <person name="Babiker R."/>
            <person name="Drula E."/>
            <person name="Ayuso-Fernandez I."/>
            <person name="Pacheco R."/>
            <person name="Padilla G."/>
            <person name="Ferreira P."/>
            <person name="Barriuso J."/>
            <person name="Kellner H."/>
            <person name="Castanera R."/>
            <person name="Alfaro M."/>
            <person name="Ramirez L."/>
            <person name="Pisabarro A.G."/>
            <person name="Kuo A."/>
            <person name="Tritt A."/>
            <person name="Lipzen A."/>
            <person name="He G."/>
            <person name="Yan M."/>
            <person name="Ng V."/>
            <person name="Cullen D."/>
            <person name="Martin F."/>
            <person name="Rosso M.-N."/>
            <person name="Henrissat B."/>
            <person name="Hibbett D."/>
            <person name="Martinez A.T."/>
            <person name="Grigoriev I.V."/>
        </authorList>
    </citation>
    <scope>NUCLEOTIDE SEQUENCE</scope>
    <source>
        <strain evidence="2">CIRM-BRFM 674</strain>
    </source>
</reference>
<sequence>MPPYQRPDGFKKTRGPPKNATGGGYHVHDRLPWPIAISWLPPESQPLCTVGGWVSAVSLPPLSVELEGGQKS</sequence>
<evidence type="ECO:0000313" key="2">
    <source>
        <dbReference type="EMBL" id="KAF9471049.1"/>
    </source>
</evidence>
<feature type="region of interest" description="Disordered" evidence="1">
    <location>
        <begin position="1"/>
        <end position="25"/>
    </location>
</feature>
<name>A0A9P5YKP4_9AGAR</name>
<protein>
    <submittedName>
        <fullName evidence="2">Uncharacterized protein</fullName>
    </submittedName>
</protein>
<dbReference type="Proteomes" id="UP000807469">
    <property type="component" value="Unassembled WGS sequence"/>
</dbReference>
<organism evidence="2 3">
    <name type="scientific">Pholiota conissans</name>
    <dbReference type="NCBI Taxonomy" id="109636"/>
    <lineage>
        <taxon>Eukaryota</taxon>
        <taxon>Fungi</taxon>
        <taxon>Dikarya</taxon>
        <taxon>Basidiomycota</taxon>
        <taxon>Agaricomycotina</taxon>
        <taxon>Agaricomycetes</taxon>
        <taxon>Agaricomycetidae</taxon>
        <taxon>Agaricales</taxon>
        <taxon>Agaricineae</taxon>
        <taxon>Strophariaceae</taxon>
        <taxon>Pholiota</taxon>
    </lineage>
</organism>
<keyword evidence="3" id="KW-1185">Reference proteome</keyword>
<gene>
    <name evidence="2" type="ORF">BDN70DRAFT_888510</name>
</gene>